<dbReference type="AlphaFoldDB" id="A0A1C7NP18"/>
<proteinExistence type="predicted"/>
<comment type="caution">
    <text evidence="1">The sequence shown here is derived from an EMBL/GenBank/DDBJ whole genome shotgun (WGS) entry which is preliminary data.</text>
</comment>
<accession>A0A1C7NP18</accession>
<protein>
    <submittedName>
        <fullName evidence="1">Uncharacterized protein</fullName>
    </submittedName>
</protein>
<evidence type="ECO:0000313" key="1">
    <source>
        <dbReference type="EMBL" id="OBZ90720.1"/>
    </source>
</evidence>
<name>A0A1C7NP18_9FUNG</name>
<dbReference type="Proteomes" id="UP000093000">
    <property type="component" value="Unassembled WGS sequence"/>
</dbReference>
<reference evidence="1 2" key="1">
    <citation type="submission" date="2016-03" db="EMBL/GenBank/DDBJ databases">
        <title>Choanephora cucurbitarum.</title>
        <authorList>
            <person name="Min B."/>
            <person name="Park H."/>
            <person name="Park J.-H."/>
            <person name="Shin H.-D."/>
            <person name="Choi I.-G."/>
        </authorList>
    </citation>
    <scope>NUCLEOTIDE SEQUENCE [LARGE SCALE GENOMIC DNA]</scope>
    <source>
        <strain evidence="1 2">KUS-F28377</strain>
    </source>
</reference>
<dbReference type="EMBL" id="LUGH01000036">
    <property type="protein sequence ID" value="OBZ90720.1"/>
    <property type="molecule type" value="Genomic_DNA"/>
</dbReference>
<gene>
    <name evidence="1" type="ORF">A0J61_01229</name>
</gene>
<sequence length="63" mass="7179">MQYQQTSVNSFVVFILASRSVALDCMDKIMLISDMMEDNVLSETKVHDLVSDYVPDDETVFLT</sequence>
<keyword evidence="2" id="KW-1185">Reference proteome</keyword>
<dbReference type="InParanoid" id="A0A1C7NP18"/>
<organism evidence="1 2">
    <name type="scientific">Choanephora cucurbitarum</name>
    <dbReference type="NCBI Taxonomy" id="101091"/>
    <lineage>
        <taxon>Eukaryota</taxon>
        <taxon>Fungi</taxon>
        <taxon>Fungi incertae sedis</taxon>
        <taxon>Mucoromycota</taxon>
        <taxon>Mucoromycotina</taxon>
        <taxon>Mucoromycetes</taxon>
        <taxon>Mucorales</taxon>
        <taxon>Mucorineae</taxon>
        <taxon>Choanephoraceae</taxon>
        <taxon>Choanephoroideae</taxon>
        <taxon>Choanephora</taxon>
    </lineage>
</organism>
<evidence type="ECO:0000313" key="2">
    <source>
        <dbReference type="Proteomes" id="UP000093000"/>
    </source>
</evidence>